<accession>A0A8B6MAA8</accession>
<feature type="compositionally biased region" description="Basic and acidic residues" evidence="1">
    <location>
        <begin position="43"/>
        <end position="52"/>
    </location>
</feature>
<evidence type="ECO:0000313" key="3">
    <source>
        <dbReference type="Proteomes" id="UP000485880"/>
    </source>
</evidence>
<protein>
    <submittedName>
        <fullName evidence="2">Uncharacterized protein</fullName>
    </submittedName>
</protein>
<feature type="region of interest" description="Disordered" evidence="1">
    <location>
        <begin position="1"/>
        <end position="78"/>
    </location>
</feature>
<evidence type="ECO:0000256" key="1">
    <source>
        <dbReference type="SAM" id="MobiDB-lite"/>
    </source>
</evidence>
<name>A0A8B6MAA8_METTU</name>
<feature type="compositionally biased region" description="Basic and acidic residues" evidence="1">
    <location>
        <begin position="10"/>
        <end position="29"/>
    </location>
</feature>
<dbReference type="Proteomes" id="UP000485880">
    <property type="component" value="Unassembled WGS sequence"/>
</dbReference>
<sequence>MGSSRFDASASHEGRDAPADRKQAERERLAAALRANLSRRKAQSRDRRKDQAVGETLEGAPAGGARDVAQGGNPAEKG</sequence>
<comment type="caution">
    <text evidence="2">The sequence shown here is derived from an EMBL/GenBank/DDBJ whole genome shotgun (WGS) entry which is preliminary data.</text>
</comment>
<keyword evidence="3" id="KW-1185">Reference proteome</keyword>
<reference evidence="2 3" key="1">
    <citation type="submission" date="2019-05" db="EMBL/GenBank/DDBJ databases">
        <authorList>
            <person name="Farhan Ul Haque M."/>
        </authorList>
    </citation>
    <scope>NUCLEOTIDE SEQUENCE [LARGE SCALE GENOMIC DNA]</scope>
    <source>
        <strain evidence="2">2</strain>
    </source>
</reference>
<dbReference type="EMBL" id="CABFMQ020000109">
    <property type="protein sequence ID" value="VTZ51880.1"/>
    <property type="molecule type" value="Genomic_DNA"/>
</dbReference>
<evidence type="ECO:0000313" key="2">
    <source>
        <dbReference type="EMBL" id="VTZ51880.1"/>
    </source>
</evidence>
<proteinExistence type="predicted"/>
<dbReference type="AlphaFoldDB" id="A0A8B6MAA8"/>
<gene>
    <name evidence="2" type="ORF">MPC4_50189</name>
</gene>
<organism evidence="2 3">
    <name type="scientific">Methylocella tundrae</name>
    <dbReference type="NCBI Taxonomy" id="227605"/>
    <lineage>
        <taxon>Bacteria</taxon>
        <taxon>Pseudomonadati</taxon>
        <taxon>Pseudomonadota</taxon>
        <taxon>Alphaproteobacteria</taxon>
        <taxon>Hyphomicrobiales</taxon>
        <taxon>Beijerinckiaceae</taxon>
        <taxon>Methylocella</taxon>
    </lineage>
</organism>